<feature type="compositionally biased region" description="Low complexity" evidence="7">
    <location>
        <begin position="334"/>
        <end position="370"/>
    </location>
</feature>
<dbReference type="OrthoDB" id="407355at2759"/>
<reference evidence="10" key="1">
    <citation type="journal article" date="2021" name="Nat. Commun.">
        <title>Genetic determinants of endophytism in the Arabidopsis root mycobiome.</title>
        <authorList>
            <person name="Mesny F."/>
            <person name="Miyauchi S."/>
            <person name="Thiergart T."/>
            <person name="Pickel B."/>
            <person name="Atanasova L."/>
            <person name="Karlsson M."/>
            <person name="Huettel B."/>
            <person name="Barry K.W."/>
            <person name="Haridas S."/>
            <person name="Chen C."/>
            <person name="Bauer D."/>
            <person name="Andreopoulos W."/>
            <person name="Pangilinan J."/>
            <person name="LaButti K."/>
            <person name="Riley R."/>
            <person name="Lipzen A."/>
            <person name="Clum A."/>
            <person name="Drula E."/>
            <person name="Henrissat B."/>
            <person name="Kohler A."/>
            <person name="Grigoriev I.V."/>
            <person name="Martin F.M."/>
            <person name="Hacquard S."/>
        </authorList>
    </citation>
    <scope>NUCLEOTIDE SEQUENCE</scope>
    <source>
        <strain evidence="10">MPI-CAGE-AT-0016</strain>
    </source>
</reference>
<dbReference type="Proteomes" id="UP000813385">
    <property type="component" value="Unassembled WGS sequence"/>
</dbReference>
<feature type="domain" description="NodB homology" evidence="9">
    <location>
        <begin position="49"/>
        <end position="237"/>
    </location>
</feature>
<comment type="cofactor">
    <cofactor evidence="1">
        <name>Co(2+)</name>
        <dbReference type="ChEBI" id="CHEBI:48828"/>
    </cofactor>
</comment>
<dbReference type="GO" id="GO:0046872">
    <property type="term" value="F:metal ion binding"/>
    <property type="evidence" value="ECO:0007669"/>
    <property type="project" value="UniProtKB-KW"/>
</dbReference>
<organism evidence="10 11">
    <name type="scientific">Plectosphaerella cucumerina</name>
    <dbReference type="NCBI Taxonomy" id="40658"/>
    <lineage>
        <taxon>Eukaryota</taxon>
        <taxon>Fungi</taxon>
        <taxon>Dikarya</taxon>
        <taxon>Ascomycota</taxon>
        <taxon>Pezizomycotina</taxon>
        <taxon>Sordariomycetes</taxon>
        <taxon>Hypocreomycetidae</taxon>
        <taxon>Glomerellales</taxon>
        <taxon>Plectosphaerellaceae</taxon>
        <taxon>Plectosphaerella</taxon>
    </lineage>
</organism>
<gene>
    <name evidence="10" type="ORF">B0T11DRAFT_248659</name>
</gene>
<evidence type="ECO:0000256" key="4">
    <source>
        <dbReference type="ARBA" id="ARBA00022801"/>
    </source>
</evidence>
<keyword evidence="3 8" id="KW-0732">Signal</keyword>
<evidence type="ECO:0000256" key="1">
    <source>
        <dbReference type="ARBA" id="ARBA00001941"/>
    </source>
</evidence>
<dbReference type="Pfam" id="PF01522">
    <property type="entry name" value="Polysacc_deac_1"/>
    <property type="match status" value="1"/>
</dbReference>
<dbReference type="Gene3D" id="3.20.20.370">
    <property type="entry name" value="Glycoside hydrolase/deacetylase"/>
    <property type="match status" value="1"/>
</dbReference>
<evidence type="ECO:0000256" key="7">
    <source>
        <dbReference type="SAM" id="MobiDB-lite"/>
    </source>
</evidence>
<keyword evidence="11" id="KW-1185">Reference proteome</keyword>
<keyword evidence="2" id="KW-0479">Metal-binding</keyword>
<dbReference type="GO" id="GO:0005975">
    <property type="term" value="P:carbohydrate metabolic process"/>
    <property type="evidence" value="ECO:0007669"/>
    <property type="project" value="InterPro"/>
</dbReference>
<feature type="region of interest" description="Disordered" evidence="7">
    <location>
        <begin position="248"/>
        <end position="322"/>
    </location>
</feature>
<dbReference type="CDD" id="cd10951">
    <property type="entry name" value="CE4_ClCDA_like"/>
    <property type="match status" value="1"/>
</dbReference>
<evidence type="ECO:0000256" key="2">
    <source>
        <dbReference type="ARBA" id="ARBA00022723"/>
    </source>
</evidence>
<sequence>MSLSVTSVAILALAAMGEARSVIQKREVPRPQFGNVPYGSKVISCTKPGVIALTFDDGPGPLTAGIVDTLEKAGAKGTFFMVGKNGGDGLTTGDYTGLVQRMHKAGHHIGSHSFSHPNFNKISYDEKVQELLKNEKAFADILGVIPTYFRPPYTACDGECYQALGDMGYHVTDYDLDTKDWENGGADAKNKYGNAVQYSDSDFNSFISLSHDIQPFTADGFVQFMLDVGHEKGYRFVTLGECLGDPEGNWYRDPETGEAIGDAPPEPTPEPTTTSLSSKPAPPKTTSTQAPPSASPGVNKEEDSSSVAISTDAESSTGTAAAVTSTVVRTISTISSASSSAESTGASAAASTTGAAASTSTGDAAAAETSSAEEEESEPSAASLRVPSLTNALIASVAGLAAWVLL</sequence>
<feature type="region of interest" description="Disordered" evidence="7">
    <location>
        <begin position="334"/>
        <end position="385"/>
    </location>
</feature>
<evidence type="ECO:0000313" key="10">
    <source>
        <dbReference type="EMBL" id="KAH7374612.1"/>
    </source>
</evidence>
<keyword evidence="5" id="KW-0119">Carbohydrate metabolism</keyword>
<dbReference type="PROSITE" id="PS51677">
    <property type="entry name" value="NODB"/>
    <property type="match status" value="1"/>
</dbReference>
<evidence type="ECO:0000256" key="5">
    <source>
        <dbReference type="ARBA" id="ARBA00023277"/>
    </source>
</evidence>
<evidence type="ECO:0000256" key="6">
    <source>
        <dbReference type="ARBA" id="ARBA00023285"/>
    </source>
</evidence>
<dbReference type="InterPro" id="IPR002509">
    <property type="entry name" value="NODB_dom"/>
</dbReference>
<protein>
    <submittedName>
        <fullName evidence="10">Chitin deacetylase</fullName>
    </submittedName>
</protein>
<dbReference type="PANTHER" id="PTHR46471:SF2">
    <property type="entry name" value="CHITIN DEACETYLASE-RELATED"/>
    <property type="match status" value="1"/>
</dbReference>
<proteinExistence type="predicted"/>
<dbReference type="AlphaFoldDB" id="A0A8K0X7A5"/>
<comment type="caution">
    <text evidence="10">The sequence shown here is derived from an EMBL/GenBank/DDBJ whole genome shotgun (WGS) entry which is preliminary data.</text>
</comment>
<dbReference type="InterPro" id="IPR011330">
    <property type="entry name" value="Glyco_hydro/deAcase_b/a-brl"/>
</dbReference>
<feature type="signal peptide" evidence="8">
    <location>
        <begin position="1"/>
        <end position="19"/>
    </location>
</feature>
<feature type="compositionally biased region" description="Low complexity" evidence="7">
    <location>
        <begin position="313"/>
        <end position="322"/>
    </location>
</feature>
<keyword evidence="6" id="KW-0170">Cobalt</keyword>
<feature type="chain" id="PRO_5035482742" evidence="8">
    <location>
        <begin position="20"/>
        <end position="406"/>
    </location>
</feature>
<keyword evidence="4" id="KW-0378">Hydrolase</keyword>
<evidence type="ECO:0000313" key="11">
    <source>
        <dbReference type="Proteomes" id="UP000813385"/>
    </source>
</evidence>
<dbReference type="GO" id="GO:0016810">
    <property type="term" value="F:hydrolase activity, acting on carbon-nitrogen (but not peptide) bonds"/>
    <property type="evidence" value="ECO:0007669"/>
    <property type="project" value="InterPro"/>
</dbReference>
<dbReference type="SUPFAM" id="SSF88713">
    <property type="entry name" value="Glycoside hydrolase/deacetylase"/>
    <property type="match status" value="1"/>
</dbReference>
<accession>A0A8K0X7A5</accession>
<evidence type="ECO:0000259" key="9">
    <source>
        <dbReference type="PROSITE" id="PS51677"/>
    </source>
</evidence>
<dbReference type="EMBL" id="JAGPXD010000001">
    <property type="protein sequence ID" value="KAH7374612.1"/>
    <property type="molecule type" value="Genomic_DNA"/>
</dbReference>
<name>A0A8K0X7A5_9PEZI</name>
<evidence type="ECO:0000256" key="3">
    <source>
        <dbReference type="ARBA" id="ARBA00022729"/>
    </source>
</evidence>
<evidence type="ECO:0000256" key="8">
    <source>
        <dbReference type="SAM" id="SignalP"/>
    </source>
</evidence>
<dbReference type="PANTHER" id="PTHR46471">
    <property type="entry name" value="CHITIN DEACETYLASE"/>
    <property type="match status" value="1"/>
</dbReference>